<keyword evidence="2" id="KW-1185">Reference proteome</keyword>
<dbReference type="Proteomes" id="UP000023152">
    <property type="component" value="Unassembled WGS sequence"/>
</dbReference>
<dbReference type="EMBL" id="ASPP01011777">
    <property type="protein sequence ID" value="ETO21286.1"/>
    <property type="molecule type" value="Genomic_DNA"/>
</dbReference>
<dbReference type="SUPFAM" id="SSF48097">
    <property type="entry name" value="Regulator of G-protein signaling, RGS"/>
    <property type="match status" value="1"/>
</dbReference>
<organism evidence="1 2">
    <name type="scientific">Reticulomyxa filosa</name>
    <dbReference type="NCBI Taxonomy" id="46433"/>
    <lineage>
        <taxon>Eukaryota</taxon>
        <taxon>Sar</taxon>
        <taxon>Rhizaria</taxon>
        <taxon>Retaria</taxon>
        <taxon>Foraminifera</taxon>
        <taxon>Monothalamids</taxon>
        <taxon>Reticulomyxidae</taxon>
        <taxon>Reticulomyxa</taxon>
    </lineage>
</organism>
<dbReference type="Gene3D" id="1.10.167.10">
    <property type="entry name" value="Regulator of G-protein Signalling 4, domain 2"/>
    <property type="match status" value="1"/>
</dbReference>
<accession>X6N5J6</accession>
<proteinExistence type="predicted"/>
<reference evidence="1 2" key="1">
    <citation type="journal article" date="2013" name="Curr. Biol.">
        <title>The Genome of the Foraminiferan Reticulomyxa filosa.</title>
        <authorList>
            <person name="Glockner G."/>
            <person name="Hulsmann N."/>
            <person name="Schleicher M."/>
            <person name="Noegel A.A."/>
            <person name="Eichinger L."/>
            <person name="Gallinger C."/>
            <person name="Pawlowski J."/>
            <person name="Sierra R."/>
            <person name="Euteneuer U."/>
            <person name="Pillet L."/>
            <person name="Moustafa A."/>
            <person name="Platzer M."/>
            <person name="Groth M."/>
            <person name="Szafranski K."/>
            <person name="Schliwa M."/>
        </authorList>
    </citation>
    <scope>NUCLEOTIDE SEQUENCE [LARGE SCALE GENOMIC DNA]</scope>
</reference>
<name>X6N5J6_RETFI</name>
<evidence type="ECO:0000313" key="2">
    <source>
        <dbReference type="Proteomes" id="UP000023152"/>
    </source>
</evidence>
<gene>
    <name evidence="1" type="ORF">RFI_15917</name>
</gene>
<dbReference type="AlphaFoldDB" id="X6N5J6"/>
<dbReference type="InterPro" id="IPR036305">
    <property type="entry name" value="RGS_sf"/>
</dbReference>
<evidence type="ECO:0000313" key="1">
    <source>
        <dbReference type="EMBL" id="ETO21286.1"/>
    </source>
</evidence>
<protein>
    <recommendedName>
        <fullName evidence="3">RGS domain-containing protein</fullName>
    </recommendedName>
</protein>
<dbReference type="InterPro" id="IPR044926">
    <property type="entry name" value="RGS_subdomain_2"/>
</dbReference>
<sequence length="284" mass="32928">MKTKCQNQNLQMNDSNDNRFLWNKRLPRSSIVFNDKLSDDNKVIALIIKYIKTSAQYEVNLPYELRTSFMSLLIHANKPNSDLKTMSSSEFVFLFDKVLFELLALMRGSYSRFATTDAYKTYVEHANLRNIQHFHCNNQYAFSVKTCFLFFPLVLKKKPSFNLLSMGGFFFIKKSSLEKIHHETNTKSIWASSTQVFMGNSRAENCCLGKKCNLCHFFVLTWSFVYKAIKKTNKKPLFQEYDALIEAMCDSLSRNNGAKQHIPFQVSICQNNAAIGLEELFEIK</sequence>
<comment type="caution">
    <text evidence="1">The sequence shown here is derived from an EMBL/GenBank/DDBJ whole genome shotgun (WGS) entry which is preliminary data.</text>
</comment>
<evidence type="ECO:0008006" key="3">
    <source>
        <dbReference type="Google" id="ProtNLM"/>
    </source>
</evidence>